<evidence type="ECO:0008006" key="7">
    <source>
        <dbReference type="Google" id="ProtNLM"/>
    </source>
</evidence>
<evidence type="ECO:0000313" key="6">
    <source>
        <dbReference type="Proteomes" id="UP001590950"/>
    </source>
</evidence>
<dbReference type="SUPFAM" id="SSF48403">
    <property type="entry name" value="Ankyrin repeat"/>
    <property type="match status" value="1"/>
</dbReference>
<dbReference type="PANTHER" id="PTHR24123:SF33">
    <property type="entry name" value="PROTEIN HOS4"/>
    <property type="match status" value="1"/>
</dbReference>
<protein>
    <recommendedName>
        <fullName evidence="7">Ankyrin</fullName>
    </recommendedName>
</protein>
<dbReference type="PANTHER" id="PTHR24123">
    <property type="entry name" value="ANKYRIN REPEAT-CONTAINING"/>
    <property type="match status" value="1"/>
</dbReference>
<accession>A0ABR3ZWZ4</accession>
<dbReference type="InterPro" id="IPR002110">
    <property type="entry name" value="Ankyrin_rpt"/>
</dbReference>
<dbReference type="Gene3D" id="1.25.40.20">
    <property type="entry name" value="Ankyrin repeat-containing domain"/>
    <property type="match status" value="1"/>
</dbReference>
<dbReference type="EMBL" id="JBEFKJ010000036">
    <property type="protein sequence ID" value="KAL2037858.1"/>
    <property type="molecule type" value="Genomic_DNA"/>
</dbReference>
<keyword evidence="2 3" id="KW-0040">ANK repeat</keyword>
<dbReference type="Proteomes" id="UP001590950">
    <property type="component" value="Unassembled WGS sequence"/>
</dbReference>
<dbReference type="InterPro" id="IPR036770">
    <property type="entry name" value="Ankyrin_rpt-contain_sf"/>
</dbReference>
<keyword evidence="1" id="KW-0677">Repeat</keyword>
<name>A0ABR3ZWZ4_9LECA</name>
<evidence type="ECO:0000256" key="2">
    <source>
        <dbReference type="ARBA" id="ARBA00023043"/>
    </source>
</evidence>
<dbReference type="PROSITE" id="PS50088">
    <property type="entry name" value="ANK_REPEAT"/>
    <property type="match status" value="1"/>
</dbReference>
<organism evidence="5 6">
    <name type="scientific">Stereocaulon virgatum</name>
    <dbReference type="NCBI Taxonomy" id="373712"/>
    <lineage>
        <taxon>Eukaryota</taxon>
        <taxon>Fungi</taxon>
        <taxon>Dikarya</taxon>
        <taxon>Ascomycota</taxon>
        <taxon>Pezizomycotina</taxon>
        <taxon>Lecanoromycetes</taxon>
        <taxon>OSLEUM clade</taxon>
        <taxon>Lecanoromycetidae</taxon>
        <taxon>Lecanorales</taxon>
        <taxon>Lecanorineae</taxon>
        <taxon>Stereocaulaceae</taxon>
        <taxon>Stereocaulon</taxon>
    </lineage>
</organism>
<proteinExistence type="predicted"/>
<feature type="repeat" description="ANK" evidence="3">
    <location>
        <begin position="86"/>
        <end position="118"/>
    </location>
</feature>
<gene>
    <name evidence="5" type="ORF">N7G274_009332</name>
</gene>
<reference evidence="5 6" key="1">
    <citation type="submission" date="2024-09" db="EMBL/GenBank/DDBJ databases">
        <title>Rethinking Asexuality: The Enigmatic Case of Functional Sexual Genes in Lepraria (Stereocaulaceae).</title>
        <authorList>
            <person name="Doellman M."/>
            <person name="Sun Y."/>
            <person name="Barcenas-Pena A."/>
            <person name="Lumbsch H.T."/>
            <person name="Grewe F."/>
        </authorList>
    </citation>
    <scope>NUCLEOTIDE SEQUENCE [LARGE SCALE GENOMIC DNA]</scope>
    <source>
        <strain evidence="5 6">Mercado 3170</strain>
    </source>
</reference>
<evidence type="ECO:0000256" key="3">
    <source>
        <dbReference type="PROSITE-ProRule" id="PRU00023"/>
    </source>
</evidence>
<dbReference type="InterPro" id="IPR051165">
    <property type="entry name" value="Multifunctional_ANK_Repeat"/>
</dbReference>
<sequence length="158" mass="16865">MSFLSNGVDPHEALAPAALRGPLEAFKLLISHGASPVQSSDAMYVAAQGYVPERIPVLDCLLAHGADINGIVGDILGPSETGRASRNGTPSHTAAKWGQKDVMKWSVEHGTDPEAKNELGETPAEFSGRFENDGPERAVRIWTSFEANIRLFSSPSNP</sequence>
<keyword evidence="6" id="KW-1185">Reference proteome</keyword>
<feature type="region of interest" description="Disordered" evidence="4">
    <location>
        <begin position="112"/>
        <end position="133"/>
    </location>
</feature>
<comment type="caution">
    <text evidence="5">The sequence shown here is derived from an EMBL/GenBank/DDBJ whole genome shotgun (WGS) entry which is preliminary data.</text>
</comment>
<evidence type="ECO:0000256" key="1">
    <source>
        <dbReference type="ARBA" id="ARBA00022737"/>
    </source>
</evidence>
<evidence type="ECO:0000313" key="5">
    <source>
        <dbReference type="EMBL" id="KAL2037858.1"/>
    </source>
</evidence>
<evidence type="ECO:0000256" key="4">
    <source>
        <dbReference type="SAM" id="MobiDB-lite"/>
    </source>
</evidence>